<protein>
    <submittedName>
        <fullName evidence="2">Sugar specific permease</fullName>
    </submittedName>
</protein>
<dbReference type="eggNOG" id="COG2364">
    <property type="taxonomic scope" value="Bacteria"/>
</dbReference>
<comment type="caution">
    <text evidence="2">The sequence shown here is derived from an EMBL/GenBank/DDBJ whole genome shotgun (WGS) entry which is preliminary data.</text>
</comment>
<name>A0A081BGX6_9LACO</name>
<keyword evidence="1" id="KW-0812">Transmembrane</keyword>
<evidence type="ECO:0000313" key="2">
    <source>
        <dbReference type="EMBL" id="GAK47294.1"/>
    </source>
</evidence>
<feature type="transmembrane region" description="Helical" evidence="1">
    <location>
        <begin position="42"/>
        <end position="63"/>
    </location>
</feature>
<keyword evidence="1" id="KW-1133">Transmembrane helix</keyword>
<dbReference type="EMBL" id="BBJM01000004">
    <property type="protein sequence ID" value="GAK47294.1"/>
    <property type="molecule type" value="Genomic_DNA"/>
</dbReference>
<dbReference type="InterPro" id="IPR038750">
    <property type="entry name" value="YczE/YyaS-like"/>
</dbReference>
<keyword evidence="1" id="KW-0472">Membrane</keyword>
<evidence type="ECO:0000313" key="3">
    <source>
        <dbReference type="Proteomes" id="UP000028700"/>
    </source>
</evidence>
<organism evidence="2 3">
    <name type="scientific">Secundilactobacillus oryzae JCM 18671</name>
    <dbReference type="NCBI Taxonomy" id="1291743"/>
    <lineage>
        <taxon>Bacteria</taxon>
        <taxon>Bacillati</taxon>
        <taxon>Bacillota</taxon>
        <taxon>Bacilli</taxon>
        <taxon>Lactobacillales</taxon>
        <taxon>Lactobacillaceae</taxon>
        <taxon>Secundilactobacillus</taxon>
    </lineage>
</organism>
<accession>A0A081BGX6</accession>
<dbReference type="Proteomes" id="UP000028700">
    <property type="component" value="Unassembled WGS sequence"/>
</dbReference>
<feature type="transmembrane region" description="Helical" evidence="1">
    <location>
        <begin position="12"/>
        <end position="30"/>
    </location>
</feature>
<gene>
    <name evidence="2" type="ORF">LOSG293_040400</name>
</gene>
<dbReference type="STRING" id="1291743.LOSG293_040400"/>
<feature type="transmembrane region" description="Helical" evidence="1">
    <location>
        <begin position="75"/>
        <end position="94"/>
    </location>
</feature>
<dbReference type="AlphaFoldDB" id="A0A081BGX6"/>
<sequence>MASGVNLSQWVHIPLGTTLLIYGIVITIMNQILIGHFSRWRFFSNLLFVLPFSYFVEWFTYLWDWVGVPDASLPIRIILDLIGLATVAAAVSIYQRANILMHPNDDLSYILRFKYLKGSAIWGQWLSYSPPVIIMVISYLATGHLSAVGFGTFWALATQGGFMQWSDAHVFKRLKHHVNFG</sequence>
<evidence type="ECO:0000256" key="1">
    <source>
        <dbReference type="SAM" id="Phobius"/>
    </source>
</evidence>
<proteinExistence type="predicted"/>
<dbReference type="Pfam" id="PF19700">
    <property type="entry name" value="DUF6198"/>
    <property type="match status" value="1"/>
</dbReference>
<reference evidence="2" key="1">
    <citation type="journal article" date="2014" name="Genome Announc.">
        <title>Draft Genome Sequence of Lactobacillus oryzae Strain SG293T.</title>
        <authorList>
            <person name="Tanizawa Y."/>
            <person name="Fujisawa T."/>
            <person name="Mochizuki T."/>
            <person name="Kaminuma E."/>
            <person name="Nakamura Y."/>
            <person name="Tohno M."/>
        </authorList>
    </citation>
    <scope>NUCLEOTIDE SEQUENCE [LARGE SCALE GENOMIC DNA]</scope>
    <source>
        <strain evidence="2">SG293</strain>
    </source>
</reference>
<feature type="transmembrane region" description="Helical" evidence="1">
    <location>
        <begin position="132"/>
        <end position="157"/>
    </location>
</feature>
<keyword evidence="3" id="KW-1185">Reference proteome</keyword>